<evidence type="ECO:0000313" key="1">
    <source>
        <dbReference type="EMBL" id="MCS4555173.1"/>
    </source>
</evidence>
<comment type="caution">
    <text evidence="1">The sequence shown here is derived from an EMBL/GenBank/DDBJ whole genome shotgun (WGS) entry which is preliminary data.</text>
</comment>
<accession>A0ABT2FG38</accession>
<dbReference type="InterPro" id="IPR032675">
    <property type="entry name" value="LRR_dom_sf"/>
</dbReference>
<protein>
    <recommendedName>
        <fullName evidence="3">Leucine Rich repeats (2 copies)</fullName>
    </recommendedName>
</protein>
<dbReference type="Gene3D" id="3.80.10.10">
    <property type="entry name" value="Ribonuclease Inhibitor"/>
    <property type="match status" value="1"/>
</dbReference>
<evidence type="ECO:0000313" key="2">
    <source>
        <dbReference type="Proteomes" id="UP001201549"/>
    </source>
</evidence>
<keyword evidence="2" id="KW-1185">Reference proteome</keyword>
<sequence>MQTQRISDPVSVNPDDVAALINANITPIIQFSEAPSSNALLAQVNQLCQRFGVQLEIRFYGFYRQPQGFDGRLLQHLPDVANLSLDCLQQATQLEQLQQLSKLTKLRLGIYHFDQHELLNRLNLSQLTSLSLTENRQRNIDLAFIDQCDQLKQLFIQGHSKNIDAISQLPQLQSLALSGIGNKQSLAFINALNSLQSLWLMLGSRDSVAEITLPALQQLELVRIKQLTDVGDLSRFSQLQQLKIEDQAKLSQLSFSQPNHTLTAMRLWNVKQLQAINGLSQLSALTALDIDTSQLELTDLMAALPPSLRQFDFSTSSVKQNRLLQTQLRTMGYQSNRPQYQEAACSN</sequence>
<dbReference type="RefSeq" id="WP_238894575.1">
    <property type="nucleotide sequence ID" value="NZ_JAKOGG010000001.1"/>
</dbReference>
<dbReference type="EMBL" id="JAKOGG010000001">
    <property type="protein sequence ID" value="MCS4555173.1"/>
    <property type="molecule type" value="Genomic_DNA"/>
</dbReference>
<organism evidence="1 2">
    <name type="scientific">Shewanella electrica</name>
    <dbReference type="NCBI Taxonomy" id="515560"/>
    <lineage>
        <taxon>Bacteria</taxon>
        <taxon>Pseudomonadati</taxon>
        <taxon>Pseudomonadota</taxon>
        <taxon>Gammaproteobacteria</taxon>
        <taxon>Alteromonadales</taxon>
        <taxon>Shewanellaceae</taxon>
        <taxon>Shewanella</taxon>
    </lineage>
</organism>
<reference evidence="2" key="1">
    <citation type="submission" date="2023-07" db="EMBL/GenBank/DDBJ databases">
        <title>Shewanella mangrovi sp. nov., an acetaldehyde- degrading bacterium isolated from mangrove sediment.</title>
        <authorList>
            <person name="Liu Y."/>
        </authorList>
    </citation>
    <scope>NUCLEOTIDE SEQUENCE [LARGE SCALE GENOMIC DNA]</scope>
    <source>
        <strain evidence="2">C32</strain>
    </source>
</reference>
<dbReference type="Proteomes" id="UP001201549">
    <property type="component" value="Unassembled WGS sequence"/>
</dbReference>
<evidence type="ECO:0008006" key="3">
    <source>
        <dbReference type="Google" id="ProtNLM"/>
    </source>
</evidence>
<proteinExistence type="predicted"/>
<dbReference type="SUPFAM" id="SSF52058">
    <property type="entry name" value="L domain-like"/>
    <property type="match status" value="1"/>
</dbReference>
<gene>
    <name evidence="1" type="ORF">L9G74_01850</name>
</gene>
<name>A0ABT2FG38_9GAMM</name>